<accession>A0A1D3KA94</accession>
<sequence>MTHSNNRNSVLRIAGAACHVLLTLPSGLTECCPVQFEPTEPMVDDQVLQLFWGHQGRCATIITGTNIDEGHWVGDAFHCNNSWGEPVMLEFLKMKVLSPKEDTPTAIEDALLQVLAKAYDNPELNEVKGVVGRLSVAVAQGPNAVMDFLFPAKYRALSTLHKLNQQSAEDEDEGYDWETLTPALEAVSESLNAGYGNQLSIDDVADDDLGLIPWTAEILDFLKDYINRTDNLEAETELTWRLLTMSVQLHTRTQLDTFLDTLRARLLNDDDDLKGLSSMMLDDILEQITKPVTA</sequence>
<geneLocation type="plasmid" evidence="2">
    <name>pve_Plasmid</name>
</geneLocation>
<evidence type="ECO:0000313" key="1">
    <source>
        <dbReference type="EMBL" id="SBW85293.1"/>
    </source>
</evidence>
<evidence type="ECO:0000313" key="2">
    <source>
        <dbReference type="Proteomes" id="UP000245431"/>
    </source>
</evidence>
<dbReference type="EMBL" id="LT599585">
    <property type="protein sequence ID" value="SBW85293.1"/>
    <property type="molecule type" value="Genomic_DNA"/>
</dbReference>
<proteinExistence type="predicted"/>
<gene>
    <name evidence="1" type="ORF">PVE_P0253</name>
</gene>
<reference evidence="2" key="1">
    <citation type="submission" date="2016-07" db="EMBL/GenBank/DDBJ databases">
        <authorList>
            <person name="Florea S."/>
            <person name="Webb J.S."/>
            <person name="Jaromczyk J."/>
            <person name="Schardl C.L."/>
        </authorList>
    </citation>
    <scope>NUCLEOTIDE SEQUENCE [LARGE SCALE GENOMIC DNA]</scope>
    <source>
        <strain evidence="2">1YdBTEX2</strain>
        <plasmid evidence="2">Plasmid pve_Plasmid</plasmid>
    </source>
</reference>
<keyword evidence="1" id="KW-0614">Plasmid</keyword>
<dbReference type="AlphaFoldDB" id="A0A1D3KA94"/>
<protein>
    <submittedName>
        <fullName evidence="1">Uncharacterized protein</fullName>
    </submittedName>
</protein>
<dbReference type="Proteomes" id="UP000245431">
    <property type="component" value="Plasmid PVE_plasmid"/>
</dbReference>
<name>A0A1D3KA94_PSEVE</name>
<organism evidence="1 2">
    <name type="scientific">Pseudomonas veronii 1YdBTEX2</name>
    <dbReference type="NCBI Taxonomy" id="1295141"/>
    <lineage>
        <taxon>Bacteria</taxon>
        <taxon>Pseudomonadati</taxon>
        <taxon>Pseudomonadota</taxon>
        <taxon>Gammaproteobacteria</taxon>
        <taxon>Pseudomonadales</taxon>
        <taxon>Pseudomonadaceae</taxon>
        <taxon>Pseudomonas</taxon>
    </lineage>
</organism>